<comment type="caution">
    <text evidence="1">The sequence shown here is derived from an EMBL/GenBank/DDBJ whole genome shotgun (WGS) entry which is preliminary data.</text>
</comment>
<proteinExistence type="predicted"/>
<sequence length="69" mass="7657">MSISLSSAKKKVEIQIAKEGSKTIQEKIQVAQSVLKICEKNDGDKLSSSRILDKLMETLDGEDNFLTED</sequence>
<evidence type="ECO:0000313" key="1">
    <source>
        <dbReference type="EMBL" id="KGF85648.1"/>
    </source>
</evidence>
<reference evidence="2" key="1">
    <citation type="journal article" date="2014" name="Sci. Data">
        <title>Genomes of diverse isolates of the marine cyanobacterium Prochlorococcus.</title>
        <authorList>
            <person name="Biller S."/>
            <person name="Berube P."/>
            <person name="Thompson J."/>
            <person name="Kelly L."/>
            <person name="Roggensack S."/>
            <person name="Awad L."/>
            <person name="Roache-Johnson K."/>
            <person name="Ding H."/>
            <person name="Giovannoni S.J."/>
            <person name="Moore L.R."/>
            <person name="Chisholm S.W."/>
        </authorList>
    </citation>
    <scope>NUCLEOTIDE SEQUENCE [LARGE SCALE GENOMIC DNA]</scope>
    <source>
        <strain evidence="2">GP2</strain>
    </source>
</reference>
<dbReference type="EMBL" id="JNAH01000008">
    <property type="protein sequence ID" value="KGF85648.1"/>
    <property type="molecule type" value="Genomic_DNA"/>
</dbReference>
<accession>A0A0A1ZBK4</accession>
<evidence type="ECO:0000313" key="2">
    <source>
        <dbReference type="Proteomes" id="UP000030598"/>
    </source>
</evidence>
<name>A0A0A1ZBK4_PROMR</name>
<dbReference type="Proteomes" id="UP000030598">
    <property type="component" value="Unassembled WGS sequence"/>
</dbReference>
<dbReference type="AlphaFoldDB" id="A0A0A1ZBK4"/>
<protein>
    <submittedName>
        <fullName evidence="1">Uncharacterized protein</fullName>
    </submittedName>
</protein>
<organism evidence="1 2">
    <name type="scientific">Prochlorococcus marinus str. GP2</name>
    <dbReference type="NCBI Taxonomy" id="59925"/>
    <lineage>
        <taxon>Bacteria</taxon>
        <taxon>Bacillati</taxon>
        <taxon>Cyanobacteriota</taxon>
        <taxon>Cyanophyceae</taxon>
        <taxon>Synechococcales</taxon>
        <taxon>Prochlorococcaceae</taxon>
        <taxon>Prochlorococcus</taxon>
    </lineage>
</organism>
<gene>
    <name evidence="1" type="ORF">EU91_1751</name>
</gene>
<dbReference type="eggNOG" id="ENOG50320GZ">
    <property type="taxonomic scope" value="Bacteria"/>
</dbReference>